<keyword evidence="1" id="KW-0812">Transmembrane</keyword>
<protein>
    <recommendedName>
        <fullName evidence="4">DUF1648 domain-containing protein</fullName>
    </recommendedName>
</protein>
<dbReference type="RefSeq" id="WP_188873950.1">
    <property type="nucleotide sequence ID" value="NZ_BMOV01000008.1"/>
</dbReference>
<dbReference type="Pfam" id="PF13630">
    <property type="entry name" value="SdpI"/>
    <property type="match status" value="1"/>
</dbReference>
<feature type="transmembrane region" description="Helical" evidence="1">
    <location>
        <begin position="114"/>
        <end position="133"/>
    </location>
</feature>
<dbReference type="Proteomes" id="UP000602381">
    <property type="component" value="Unassembled WGS sequence"/>
</dbReference>
<evidence type="ECO:0008006" key="4">
    <source>
        <dbReference type="Google" id="ProtNLM"/>
    </source>
</evidence>
<organism evidence="2 3">
    <name type="scientific">Iodidimonas muriae</name>
    <dbReference type="NCBI Taxonomy" id="261467"/>
    <lineage>
        <taxon>Bacteria</taxon>
        <taxon>Pseudomonadati</taxon>
        <taxon>Pseudomonadota</taxon>
        <taxon>Alphaproteobacteria</taxon>
        <taxon>Iodidimonadales</taxon>
        <taxon>Iodidimonadaceae</taxon>
        <taxon>Iodidimonas</taxon>
    </lineage>
</organism>
<feature type="transmembrane region" description="Helical" evidence="1">
    <location>
        <begin position="43"/>
        <end position="62"/>
    </location>
</feature>
<feature type="transmembrane region" description="Helical" evidence="1">
    <location>
        <begin position="163"/>
        <end position="182"/>
    </location>
</feature>
<name>A0ABQ2LF44_9PROT</name>
<evidence type="ECO:0000313" key="2">
    <source>
        <dbReference type="EMBL" id="GGO14973.1"/>
    </source>
</evidence>
<sequence>MKRIIGLAATIVVVALILGLWLSTGTGDSIAAKSAAKLGLPPAFGPYIFPVFGGLYLLLVSLSKLGWPQGDGLSRGVSKSRMPMVMGLLFGPLLALLLQTYSGLQQFDLIDKNGMMMGLAILDVLFFLFMGNYMTTVTWQSRIGFRSPWTMKSEQVWVKSHRILGRGLVVMSFLALVLLAFMDPKTVIFVHLGTVIGLKLVVYLNSYHLWRKARLQSA</sequence>
<keyword evidence="3" id="KW-1185">Reference proteome</keyword>
<feature type="transmembrane region" description="Helical" evidence="1">
    <location>
        <begin position="83"/>
        <end position="102"/>
    </location>
</feature>
<evidence type="ECO:0000313" key="3">
    <source>
        <dbReference type="Proteomes" id="UP000602381"/>
    </source>
</evidence>
<dbReference type="EMBL" id="BMOV01000008">
    <property type="protein sequence ID" value="GGO14973.1"/>
    <property type="molecule type" value="Genomic_DNA"/>
</dbReference>
<proteinExistence type="predicted"/>
<keyword evidence="1" id="KW-1133">Transmembrane helix</keyword>
<dbReference type="InterPro" id="IPR025962">
    <property type="entry name" value="SdpI/YhfL"/>
</dbReference>
<evidence type="ECO:0000256" key="1">
    <source>
        <dbReference type="SAM" id="Phobius"/>
    </source>
</evidence>
<comment type="caution">
    <text evidence="2">The sequence shown here is derived from an EMBL/GenBank/DDBJ whole genome shotgun (WGS) entry which is preliminary data.</text>
</comment>
<feature type="transmembrane region" description="Helical" evidence="1">
    <location>
        <begin position="188"/>
        <end position="210"/>
    </location>
</feature>
<gene>
    <name evidence="2" type="ORF">GCM10007972_22650</name>
</gene>
<keyword evidence="1" id="KW-0472">Membrane</keyword>
<accession>A0ABQ2LF44</accession>
<reference evidence="3" key="1">
    <citation type="journal article" date="2019" name="Int. J. Syst. Evol. Microbiol.">
        <title>The Global Catalogue of Microorganisms (GCM) 10K type strain sequencing project: providing services to taxonomists for standard genome sequencing and annotation.</title>
        <authorList>
            <consortium name="The Broad Institute Genomics Platform"/>
            <consortium name="The Broad Institute Genome Sequencing Center for Infectious Disease"/>
            <person name="Wu L."/>
            <person name="Ma J."/>
        </authorList>
    </citation>
    <scope>NUCLEOTIDE SEQUENCE [LARGE SCALE GENOMIC DNA]</scope>
    <source>
        <strain evidence="3">JCM 17843</strain>
    </source>
</reference>